<accession>A0A165LNT6</accession>
<keyword evidence="1" id="KW-0812">Transmembrane</keyword>
<dbReference type="AlphaFoldDB" id="A0A165LNT6"/>
<evidence type="ECO:0000313" key="3">
    <source>
        <dbReference type="Proteomes" id="UP000076727"/>
    </source>
</evidence>
<evidence type="ECO:0000313" key="2">
    <source>
        <dbReference type="EMBL" id="KZT64664.1"/>
    </source>
</evidence>
<name>A0A165LNT6_9APHY</name>
<sequence>MAARLYKADPSQFFLHLHNLRMNVYRCARLVLIIYDLSCLSLVLLLTLDEVLHGEHRFFAKI</sequence>
<gene>
    <name evidence="2" type="ORF">DAEQUDRAFT_732372</name>
</gene>
<organism evidence="2 3">
    <name type="scientific">Daedalea quercina L-15889</name>
    <dbReference type="NCBI Taxonomy" id="1314783"/>
    <lineage>
        <taxon>Eukaryota</taxon>
        <taxon>Fungi</taxon>
        <taxon>Dikarya</taxon>
        <taxon>Basidiomycota</taxon>
        <taxon>Agaricomycotina</taxon>
        <taxon>Agaricomycetes</taxon>
        <taxon>Polyporales</taxon>
        <taxon>Fomitopsis</taxon>
    </lineage>
</organism>
<evidence type="ECO:0000256" key="1">
    <source>
        <dbReference type="SAM" id="Phobius"/>
    </source>
</evidence>
<protein>
    <submittedName>
        <fullName evidence="2">Uncharacterized protein</fullName>
    </submittedName>
</protein>
<feature type="transmembrane region" description="Helical" evidence="1">
    <location>
        <begin position="30"/>
        <end position="48"/>
    </location>
</feature>
<dbReference type="EMBL" id="KV429122">
    <property type="protein sequence ID" value="KZT64664.1"/>
    <property type="molecule type" value="Genomic_DNA"/>
</dbReference>
<proteinExistence type="predicted"/>
<keyword evidence="1" id="KW-1133">Transmembrane helix</keyword>
<dbReference type="Proteomes" id="UP000076727">
    <property type="component" value="Unassembled WGS sequence"/>
</dbReference>
<reference evidence="2 3" key="1">
    <citation type="journal article" date="2016" name="Mol. Biol. Evol.">
        <title>Comparative Genomics of Early-Diverging Mushroom-Forming Fungi Provides Insights into the Origins of Lignocellulose Decay Capabilities.</title>
        <authorList>
            <person name="Nagy L.G."/>
            <person name="Riley R."/>
            <person name="Tritt A."/>
            <person name="Adam C."/>
            <person name="Daum C."/>
            <person name="Floudas D."/>
            <person name="Sun H."/>
            <person name="Yadav J.S."/>
            <person name="Pangilinan J."/>
            <person name="Larsson K.H."/>
            <person name="Matsuura K."/>
            <person name="Barry K."/>
            <person name="Labutti K."/>
            <person name="Kuo R."/>
            <person name="Ohm R.A."/>
            <person name="Bhattacharya S.S."/>
            <person name="Shirouzu T."/>
            <person name="Yoshinaga Y."/>
            <person name="Martin F.M."/>
            <person name="Grigoriev I.V."/>
            <person name="Hibbett D.S."/>
        </authorList>
    </citation>
    <scope>NUCLEOTIDE SEQUENCE [LARGE SCALE GENOMIC DNA]</scope>
    <source>
        <strain evidence="2 3">L-15889</strain>
    </source>
</reference>
<keyword evidence="3" id="KW-1185">Reference proteome</keyword>
<keyword evidence="1" id="KW-0472">Membrane</keyword>